<dbReference type="GO" id="GO:0032259">
    <property type="term" value="P:methylation"/>
    <property type="evidence" value="ECO:0007669"/>
    <property type="project" value="UniProtKB-KW"/>
</dbReference>
<dbReference type="EMBL" id="CP002086">
    <property type="protein sequence ID" value="ADJ28008.1"/>
    <property type="molecule type" value="Genomic_DNA"/>
</dbReference>
<gene>
    <name evidence="4" type="ordered locus">Nwat_1070</name>
</gene>
<keyword evidence="2 4" id="KW-0808">Transferase</keyword>
<evidence type="ECO:0000313" key="5">
    <source>
        <dbReference type="Proteomes" id="UP000000393"/>
    </source>
</evidence>
<dbReference type="InterPro" id="IPR029063">
    <property type="entry name" value="SAM-dependent_MTases_sf"/>
</dbReference>
<reference evidence="4 5" key="1">
    <citation type="submission" date="2010-06" db="EMBL/GenBank/DDBJ databases">
        <title>Complete sequence of chromosome of Nitrosococcus watsoni C-113.</title>
        <authorList>
            <consortium name="US DOE Joint Genome Institute"/>
            <person name="Lucas S."/>
            <person name="Copeland A."/>
            <person name="Lapidus A."/>
            <person name="Cheng J.-F."/>
            <person name="Bruce D."/>
            <person name="Goodwin L."/>
            <person name="Pitluck S."/>
            <person name="Malfatti S.A."/>
            <person name="Chain P.S.G."/>
            <person name="Land M."/>
            <person name="Hauser L."/>
            <person name="Kyrpides N."/>
            <person name="Ivanova N."/>
            <person name="Cambell M.A."/>
            <person name="Heidelberg J.F."/>
            <person name="Klotz M.G."/>
            <person name="Woyke T."/>
        </authorList>
    </citation>
    <scope>NUCLEOTIDE SEQUENCE [LARGE SCALE GENOMIC DNA]</scope>
    <source>
        <strain evidence="4 5">C-113</strain>
    </source>
</reference>
<organism evidence="4 5">
    <name type="scientific">Nitrosococcus watsoni (strain C-113)</name>
    <dbReference type="NCBI Taxonomy" id="105559"/>
    <lineage>
        <taxon>Bacteria</taxon>
        <taxon>Pseudomonadati</taxon>
        <taxon>Pseudomonadota</taxon>
        <taxon>Gammaproteobacteria</taxon>
        <taxon>Chromatiales</taxon>
        <taxon>Chromatiaceae</taxon>
        <taxon>Nitrosococcus</taxon>
    </lineage>
</organism>
<dbReference type="Gene3D" id="3.40.50.150">
    <property type="entry name" value="Vaccinia Virus protein VP39"/>
    <property type="match status" value="1"/>
</dbReference>
<dbReference type="NCBIfam" id="TIGR03438">
    <property type="entry name" value="egtD_ergothio"/>
    <property type="match status" value="1"/>
</dbReference>
<dbReference type="GO" id="GO:0008168">
    <property type="term" value="F:methyltransferase activity"/>
    <property type="evidence" value="ECO:0007669"/>
    <property type="project" value="UniProtKB-KW"/>
</dbReference>
<dbReference type="HOGENOM" id="CLU_049766_1_1_6"/>
<dbReference type="PANTHER" id="PTHR43397:SF1">
    <property type="entry name" value="ERGOTHIONEINE BIOSYNTHESIS PROTEIN 1"/>
    <property type="match status" value="1"/>
</dbReference>
<feature type="domain" description="Histidine-specific methyltransferase SAM-dependent" evidence="3">
    <location>
        <begin position="27"/>
        <end position="325"/>
    </location>
</feature>
<protein>
    <submittedName>
        <fullName evidence="4">Methyltransferase</fullName>
    </submittedName>
</protein>
<evidence type="ECO:0000256" key="2">
    <source>
        <dbReference type="ARBA" id="ARBA00022679"/>
    </source>
</evidence>
<dbReference type="Proteomes" id="UP000000393">
    <property type="component" value="Chromosome"/>
</dbReference>
<evidence type="ECO:0000259" key="3">
    <source>
        <dbReference type="Pfam" id="PF10017"/>
    </source>
</evidence>
<dbReference type="PIRSF" id="PIRSF018005">
    <property type="entry name" value="UCP018005"/>
    <property type="match status" value="1"/>
</dbReference>
<dbReference type="RefSeq" id="WP_013220108.1">
    <property type="nucleotide sequence ID" value="NC_014315.1"/>
</dbReference>
<dbReference type="eggNOG" id="COG4301">
    <property type="taxonomic scope" value="Bacteria"/>
</dbReference>
<dbReference type="InterPro" id="IPR035094">
    <property type="entry name" value="EgtD"/>
</dbReference>
<evidence type="ECO:0000313" key="4">
    <source>
        <dbReference type="EMBL" id="ADJ28008.1"/>
    </source>
</evidence>
<dbReference type="AlphaFoldDB" id="D8K531"/>
<keyword evidence="5" id="KW-1185">Reference proteome</keyword>
<accession>D8K531</accession>
<name>D8K531_NITWC</name>
<evidence type="ECO:0000256" key="1">
    <source>
        <dbReference type="ARBA" id="ARBA00022603"/>
    </source>
</evidence>
<keyword evidence="1 4" id="KW-0489">Methyltransferase</keyword>
<dbReference type="KEGG" id="nwa:Nwat_1070"/>
<dbReference type="PANTHER" id="PTHR43397">
    <property type="entry name" value="ERGOTHIONEINE BIOSYNTHESIS PROTEIN 1"/>
    <property type="match status" value="1"/>
</dbReference>
<dbReference type="InterPro" id="IPR051128">
    <property type="entry name" value="EgtD_Methyltrsf_superfamily"/>
</dbReference>
<dbReference type="STRING" id="105559.Nwat_1070"/>
<dbReference type="InterPro" id="IPR017804">
    <property type="entry name" value="MeTrfase_EgtD-like"/>
</dbReference>
<proteinExistence type="predicted"/>
<dbReference type="Pfam" id="PF10017">
    <property type="entry name" value="Methyltransf_33"/>
    <property type="match status" value="1"/>
</dbReference>
<dbReference type="OrthoDB" id="5289726at2"/>
<dbReference type="SUPFAM" id="SSF53335">
    <property type="entry name" value="S-adenosyl-L-methionine-dependent methyltransferases"/>
    <property type="match status" value="1"/>
</dbReference>
<sequence>MNSVLSSQKQKRGEPAFHDYRPAQARFREDVLSGLAQSQRRIPPKYFYDEKGSRLFDAICRLPEYYPTRTEIRLLKHYGAEMAEYVGEGSVLVEFGSGSSLKIRVLLDALEPAAYLPIDISREHLFQSAKQLAGDYPGVAIHAVCADYSQPLGLPGGFAEKPKAGFFPGSSIGNFEPEEARQFLTRIAALLGPGSGLLIGVDLKKEAALLNAAYNDNQGITAAFNLNLLQRINRELEGNFDLAGFEHHALYNSTKGRVEMHLVSLKDQAVTVSNQTFQFQAGETLHTENSYKYNIEEFQQLASSAGFQSQRVWTDRENLFSVHYLSL</sequence>
<dbReference type="InterPro" id="IPR019257">
    <property type="entry name" value="MeTrfase_dom"/>
</dbReference>